<reference evidence="1 2" key="1">
    <citation type="journal article" date="2023" name="Science">
        <title>Complex scaffold remodeling in plant triterpene biosynthesis.</title>
        <authorList>
            <person name="De La Pena R."/>
            <person name="Hodgson H."/>
            <person name="Liu J.C."/>
            <person name="Stephenson M.J."/>
            <person name="Martin A.C."/>
            <person name="Owen C."/>
            <person name="Harkess A."/>
            <person name="Leebens-Mack J."/>
            <person name="Jimenez L.E."/>
            <person name="Osbourn A."/>
            <person name="Sattely E.S."/>
        </authorList>
    </citation>
    <scope>NUCLEOTIDE SEQUENCE [LARGE SCALE GENOMIC DNA]</scope>
    <source>
        <strain evidence="2">cv. JPN11</strain>
        <tissue evidence="1">Leaf</tissue>
    </source>
</reference>
<dbReference type="EMBL" id="CM051395">
    <property type="protein sequence ID" value="KAJ4725802.1"/>
    <property type="molecule type" value="Genomic_DNA"/>
</dbReference>
<evidence type="ECO:0000313" key="1">
    <source>
        <dbReference type="EMBL" id="KAJ4725802.1"/>
    </source>
</evidence>
<comment type="caution">
    <text evidence="1">The sequence shown here is derived from an EMBL/GenBank/DDBJ whole genome shotgun (WGS) entry which is preliminary data.</text>
</comment>
<accession>A0ACC1YQT0</accession>
<name>A0ACC1YQT0_MELAZ</name>
<keyword evidence="2" id="KW-1185">Reference proteome</keyword>
<protein>
    <submittedName>
        <fullName evidence="1">Factor of DNA methylation 1-like</fullName>
    </submittedName>
</protein>
<gene>
    <name evidence="1" type="ORF">OWV82_004617</name>
</gene>
<proteinExistence type="predicted"/>
<dbReference type="Proteomes" id="UP001164539">
    <property type="component" value="Chromosome 2"/>
</dbReference>
<evidence type="ECO:0000313" key="2">
    <source>
        <dbReference type="Proteomes" id="UP001164539"/>
    </source>
</evidence>
<sequence>MTYNSEETDLSESELEEYKYKYYKKLKGGDLKVKISNSAYRCPFCPAEKKVDYPYKELLQHASEICRSRSRGVREVAQHLALEKYINRYLTVKDQSDDQLFVYPWVGIVANIKTQRGADGRYVGESGTKLRDEFRNKGFNPQKVHPLWNHRGHSGFAVVEFHKDWAGFRNAIMFEKSFEVDHHGKKDFYATRNLGDKLYGWIARDDDYNSKNLVGDHLRRNGDLKTVSGKEAEDQRKTSTLVTTLAHTLEVKSRCLKEMENKYHETSTYLNMTMVQMDEMNRSRNEEIRKMQQNAHDHFQKIYLEHEKATLQLEAQKKQLEEHEKQLQHREAKNETERKKLHYDKMMIERATLEQKKADEKVWRLAQIHKEEKEKLHRKIIELQKGLDAKQALELEIEQKRGSIQVMKHMGEENMEIKNKMEAILKEIKEKEESMEHMETLNQTLVVKERNTNDELQDARKELINSLKMGTARSTIAVKRMGELDDKPFLTAAKGKFLGEEAVKAAELSSLWQEYLRDPGWHPFKVMVDKEGNCEEVIDVADEKLKNLKDEYGEQVLNAVTSALTEMNQYNPSGRYIVPELWNFRENRKATLKEGVSHILMQWNMHKGNKRKRT</sequence>
<organism evidence="1 2">
    <name type="scientific">Melia azedarach</name>
    <name type="common">Chinaberry tree</name>
    <dbReference type="NCBI Taxonomy" id="155640"/>
    <lineage>
        <taxon>Eukaryota</taxon>
        <taxon>Viridiplantae</taxon>
        <taxon>Streptophyta</taxon>
        <taxon>Embryophyta</taxon>
        <taxon>Tracheophyta</taxon>
        <taxon>Spermatophyta</taxon>
        <taxon>Magnoliopsida</taxon>
        <taxon>eudicotyledons</taxon>
        <taxon>Gunneridae</taxon>
        <taxon>Pentapetalae</taxon>
        <taxon>rosids</taxon>
        <taxon>malvids</taxon>
        <taxon>Sapindales</taxon>
        <taxon>Meliaceae</taxon>
        <taxon>Melia</taxon>
    </lineage>
</organism>